<protein>
    <recommendedName>
        <fullName evidence="4">Glycopeptide</fullName>
    </recommendedName>
</protein>
<dbReference type="OrthoDB" id="3342934at2759"/>
<accession>A0A0C9YWB4</accession>
<feature type="signal peptide" evidence="1">
    <location>
        <begin position="1"/>
        <end position="21"/>
    </location>
</feature>
<sequence>MQPSLVLAFVISFFFTVGASAESHTIKFVNQCGYGTPALVENGNNILSGDQYTSSGPFSGIAMLTGYCNTNGENCTLMEMTLINPTCAGCGSSADISLISPHVYNVETSFSYYNGCDGVGQTCAPNCTQNAFFASTDNFVQKECQANDVSDWNR</sequence>
<gene>
    <name evidence="2" type="ORF">PISMIDRAFT_104717</name>
</gene>
<reference evidence="3" key="2">
    <citation type="submission" date="2015-01" db="EMBL/GenBank/DDBJ databases">
        <title>Evolutionary Origins and Diversification of the Mycorrhizal Mutualists.</title>
        <authorList>
            <consortium name="DOE Joint Genome Institute"/>
            <consortium name="Mycorrhizal Genomics Consortium"/>
            <person name="Kohler A."/>
            <person name="Kuo A."/>
            <person name="Nagy L.G."/>
            <person name="Floudas D."/>
            <person name="Copeland A."/>
            <person name="Barry K.W."/>
            <person name="Cichocki N."/>
            <person name="Veneault-Fourrey C."/>
            <person name="LaButti K."/>
            <person name="Lindquist E.A."/>
            <person name="Lipzen A."/>
            <person name="Lundell T."/>
            <person name="Morin E."/>
            <person name="Murat C."/>
            <person name="Riley R."/>
            <person name="Ohm R."/>
            <person name="Sun H."/>
            <person name="Tunlid A."/>
            <person name="Henrissat B."/>
            <person name="Grigoriev I.V."/>
            <person name="Hibbett D.S."/>
            <person name="Martin F."/>
        </authorList>
    </citation>
    <scope>NUCLEOTIDE SEQUENCE [LARGE SCALE GENOMIC DNA]</scope>
    <source>
        <strain evidence="3">441</strain>
    </source>
</reference>
<feature type="chain" id="PRO_5002206386" description="Glycopeptide" evidence="1">
    <location>
        <begin position="22"/>
        <end position="154"/>
    </location>
</feature>
<dbReference type="HOGENOM" id="CLU_118873_0_0_1"/>
<keyword evidence="3" id="KW-1185">Reference proteome</keyword>
<evidence type="ECO:0008006" key="4">
    <source>
        <dbReference type="Google" id="ProtNLM"/>
    </source>
</evidence>
<proteinExistence type="predicted"/>
<keyword evidence="1" id="KW-0732">Signal</keyword>
<evidence type="ECO:0000256" key="1">
    <source>
        <dbReference type="SAM" id="SignalP"/>
    </source>
</evidence>
<reference evidence="2 3" key="1">
    <citation type="submission" date="2014-04" db="EMBL/GenBank/DDBJ databases">
        <authorList>
            <consortium name="DOE Joint Genome Institute"/>
            <person name="Kuo A."/>
            <person name="Kohler A."/>
            <person name="Costa M.D."/>
            <person name="Nagy L.G."/>
            <person name="Floudas D."/>
            <person name="Copeland A."/>
            <person name="Barry K.W."/>
            <person name="Cichocki N."/>
            <person name="Veneault-Fourrey C."/>
            <person name="LaButti K."/>
            <person name="Lindquist E.A."/>
            <person name="Lipzen A."/>
            <person name="Lundell T."/>
            <person name="Morin E."/>
            <person name="Murat C."/>
            <person name="Sun H."/>
            <person name="Tunlid A."/>
            <person name="Henrissat B."/>
            <person name="Grigoriev I.V."/>
            <person name="Hibbett D.S."/>
            <person name="Martin F."/>
            <person name="Nordberg H.P."/>
            <person name="Cantor M.N."/>
            <person name="Hua S.X."/>
        </authorList>
    </citation>
    <scope>NUCLEOTIDE SEQUENCE [LARGE SCALE GENOMIC DNA]</scope>
    <source>
        <strain evidence="2 3">441</strain>
    </source>
</reference>
<evidence type="ECO:0000313" key="2">
    <source>
        <dbReference type="EMBL" id="KIK21041.1"/>
    </source>
</evidence>
<dbReference type="AlphaFoldDB" id="A0A0C9YWB4"/>
<organism evidence="2 3">
    <name type="scientific">Pisolithus microcarpus 441</name>
    <dbReference type="NCBI Taxonomy" id="765257"/>
    <lineage>
        <taxon>Eukaryota</taxon>
        <taxon>Fungi</taxon>
        <taxon>Dikarya</taxon>
        <taxon>Basidiomycota</taxon>
        <taxon>Agaricomycotina</taxon>
        <taxon>Agaricomycetes</taxon>
        <taxon>Agaricomycetidae</taxon>
        <taxon>Boletales</taxon>
        <taxon>Sclerodermatineae</taxon>
        <taxon>Pisolithaceae</taxon>
        <taxon>Pisolithus</taxon>
    </lineage>
</organism>
<name>A0A0C9YWB4_9AGAM</name>
<dbReference type="Proteomes" id="UP000054018">
    <property type="component" value="Unassembled WGS sequence"/>
</dbReference>
<evidence type="ECO:0000313" key="3">
    <source>
        <dbReference type="Proteomes" id="UP000054018"/>
    </source>
</evidence>
<dbReference type="STRING" id="765257.A0A0C9YWB4"/>
<dbReference type="EMBL" id="KN833756">
    <property type="protein sequence ID" value="KIK21041.1"/>
    <property type="molecule type" value="Genomic_DNA"/>
</dbReference>